<feature type="domain" description="Staphylococcal/Streptococcal toxin beta-grasp" evidence="3">
    <location>
        <begin position="137"/>
        <end position="233"/>
    </location>
</feature>
<evidence type="ECO:0000256" key="2">
    <source>
        <dbReference type="SAM" id="SignalP"/>
    </source>
</evidence>
<proteinExistence type="inferred from homology"/>
<evidence type="ECO:0000313" key="5">
    <source>
        <dbReference type="EMBL" id="NJI02181.1"/>
    </source>
</evidence>
<dbReference type="EMBL" id="WMFL01000062">
    <property type="protein sequence ID" value="NJI02181.1"/>
    <property type="molecule type" value="Genomic_DNA"/>
</dbReference>
<evidence type="ECO:0000259" key="4">
    <source>
        <dbReference type="Pfam" id="PF09199"/>
    </source>
</evidence>
<comment type="caution">
    <text evidence="5">The sequence shown here is derived from an EMBL/GenBank/DDBJ whole genome shotgun (WGS) entry which is preliminary data.</text>
</comment>
<reference evidence="5" key="1">
    <citation type="submission" date="2019-11" db="EMBL/GenBank/DDBJ databases">
        <title>Whole genome comparisons of Staphylococcus agnetis isolates from cattle and chickens.</title>
        <authorList>
            <person name="Rhoads D."/>
            <person name="Shwani A."/>
            <person name="Adkins P."/>
            <person name="Calcutt M."/>
            <person name="Middleton J."/>
        </authorList>
    </citation>
    <scope>NUCLEOTIDE SEQUENCE</scope>
    <source>
        <strain evidence="5">1387</strain>
    </source>
</reference>
<comment type="similarity">
    <text evidence="1">Belongs to the staphylococcal/streptococcal toxin family.</text>
</comment>
<dbReference type="Pfam" id="PF02876">
    <property type="entry name" value="Stap_Strp_tox_C"/>
    <property type="match status" value="1"/>
</dbReference>
<evidence type="ECO:0000256" key="1">
    <source>
        <dbReference type="ARBA" id="ARBA00008401"/>
    </source>
</evidence>
<evidence type="ECO:0000313" key="6">
    <source>
        <dbReference type="Proteomes" id="UP000646308"/>
    </source>
</evidence>
<dbReference type="PROSITE" id="PS00278">
    <property type="entry name" value="STAPH_STREP_TOXIN_2"/>
    <property type="match status" value="1"/>
</dbReference>
<dbReference type="Proteomes" id="UP000646308">
    <property type="component" value="Unassembled WGS sequence"/>
</dbReference>
<dbReference type="InterPro" id="IPR013307">
    <property type="entry name" value="Superantigen_bac"/>
</dbReference>
<dbReference type="RefSeq" id="WP_107368450.1">
    <property type="nucleotide sequence ID" value="NZ_CP045927.1"/>
</dbReference>
<dbReference type="Pfam" id="PF09199">
    <property type="entry name" value="SSL_OB"/>
    <property type="match status" value="1"/>
</dbReference>
<dbReference type="PRINTS" id="PR01800">
    <property type="entry name" value="STAPHEXOTOXN"/>
</dbReference>
<dbReference type="Gene3D" id="2.40.50.110">
    <property type="match status" value="1"/>
</dbReference>
<dbReference type="InterPro" id="IPR008992">
    <property type="entry name" value="Enterotoxin"/>
</dbReference>
<dbReference type="AlphaFoldDB" id="A0A2T4MCJ7"/>
<accession>A0A2T4MCJ7</accession>
<dbReference type="SUPFAM" id="SSF50203">
    <property type="entry name" value="Bacterial enterotoxins"/>
    <property type="match status" value="1"/>
</dbReference>
<dbReference type="InterPro" id="IPR006126">
    <property type="entry name" value="Staph/Strept_toxin_CS"/>
</dbReference>
<dbReference type="GO" id="GO:0005576">
    <property type="term" value="C:extracellular region"/>
    <property type="evidence" value="ECO:0007669"/>
    <property type="project" value="InterPro"/>
</dbReference>
<feature type="chain" id="PRO_5044070787" evidence="2">
    <location>
        <begin position="28"/>
        <end position="234"/>
    </location>
</feature>
<dbReference type="GeneID" id="57692847"/>
<keyword evidence="2" id="KW-0732">Signal</keyword>
<feature type="signal peptide" evidence="2">
    <location>
        <begin position="1"/>
        <end position="27"/>
    </location>
</feature>
<protein>
    <submittedName>
        <fullName evidence="5">Superantigen-like protein</fullName>
    </submittedName>
</protein>
<evidence type="ECO:0000259" key="3">
    <source>
        <dbReference type="Pfam" id="PF02876"/>
    </source>
</evidence>
<dbReference type="InterPro" id="IPR015282">
    <property type="entry name" value="SSL_OB"/>
</dbReference>
<feature type="domain" description="Staphylococcal superantigen-like OB-fold" evidence="4">
    <location>
        <begin position="47"/>
        <end position="124"/>
    </location>
</feature>
<organism evidence="5 6">
    <name type="scientific">Staphylococcus agnetis</name>
    <dbReference type="NCBI Taxonomy" id="985762"/>
    <lineage>
        <taxon>Bacteria</taxon>
        <taxon>Bacillati</taxon>
        <taxon>Bacillota</taxon>
        <taxon>Bacilli</taxon>
        <taxon>Bacillales</taxon>
        <taxon>Staphylococcaceae</taxon>
        <taxon>Staphylococcus</taxon>
    </lineage>
</organism>
<dbReference type="InterPro" id="IPR016091">
    <property type="entry name" value="SuperAg_toxin_C"/>
</dbReference>
<dbReference type="InterPro" id="IPR006123">
    <property type="entry name" value="Toxin_b-grasp_Staph/Strep"/>
</dbReference>
<dbReference type="Gene3D" id="3.10.20.120">
    <property type="match status" value="1"/>
</dbReference>
<sequence length="234" mass="26528">MKLSTIAKTSLALGILTTGVMTTYAQSADAAVQNVGVQIVSKEAQILHDYYSKTFWDLRNVNGEREGNVVKVIDKSQLTEVKLLGPEQNIIKDKESSQLDVFVVREGNGKQAPTLSINGITKTNKNQYYDYNANPPVTLTKKNDNTIYQESLGRFETNKEQITLKEIDFRLRQKLVKEKDLYKSSVSNGKIVVKMKEKGIKNDYYTFELNKKLQEDRMGVVINPKDIKEISIDI</sequence>
<dbReference type="PRINTS" id="PR01898">
    <property type="entry name" value="SAGSUPRFAMLY"/>
</dbReference>
<dbReference type="InterPro" id="IPR008375">
    <property type="entry name" value="Staph_exotoxin"/>
</dbReference>
<dbReference type="SUPFAM" id="SSF54334">
    <property type="entry name" value="Superantigen toxins, C-terminal domain"/>
    <property type="match status" value="1"/>
</dbReference>
<name>A0A2T4MCJ7_9STAP</name>
<gene>
    <name evidence="5" type="ORF">GLV84_04820</name>
</gene>